<dbReference type="Gene3D" id="1.25.40.10">
    <property type="entry name" value="Tetratricopeptide repeat domain"/>
    <property type="match status" value="2"/>
</dbReference>
<dbReference type="PANTHER" id="PTHR45663">
    <property type="entry name" value="GEO12009P1"/>
    <property type="match status" value="1"/>
</dbReference>
<dbReference type="PANTHER" id="PTHR45663:SF11">
    <property type="entry name" value="GEO12009P1"/>
    <property type="match status" value="1"/>
</dbReference>
<dbReference type="FunFam" id="3.40.30.10:FF:000001">
    <property type="entry name" value="Thioredoxin"/>
    <property type="match status" value="1"/>
</dbReference>
<comment type="caution">
    <text evidence="8">The sequence shown here is derived from an EMBL/GenBank/DDBJ whole genome shotgun (WGS) entry which is preliminary data.</text>
</comment>
<name>A0A1R0FAR4_9HYPH</name>
<evidence type="ECO:0000313" key="8">
    <source>
        <dbReference type="EMBL" id="OLY44008.1"/>
    </source>
</evidence>
<dbReference type="Pfam" id="PF14561">
    <property type="entry name" value="TPR_20"/>
    <property type="match status" value="1"/>
</dbReference>
<dbReference type="Pfam" id="PF14559">
    <property type="entry name" value="TPR_19"/>
    <property type="match status" value="1"/>
</dbReference>
<dbReference type="Pfam" id="PF00085">
    <property type="entry name" value="Thioredoxin"/>
    <property type="match status" value="1"/>
</dbReference>
<keyword evidence="4" id="KW-1015">Disulfide bond</keyword>
<evidence type="ECO:0000256" key="6">
    <source>
        <dbReference type="NCBIfam" id="TIGR01068"/>
    </source>
</evidence>
<evidence type="ECO:0000256" key="2">
    <source>
        <dbReference type="ARBA" id="ARBA00022448"/>
    </source>
</evidence>
<keyword evidence="5" id="KW-0676">Redox-active center</keyword>
<evidence type="ECO:0000256" key="5">
    <source>
        <dbReference type="ARBA" id="ARBA00023284"/>
    </source>
</evidence>
<dbReference type="Proteomes" id="UP000187344">
    <property type="component" value="Unassembled WGS sequence"/>
</dbReference>
<evidence type="ECO:0000259" key="7">
    <source>
        <dbReference type="PROSITE" id="PS51352"/>
    </source>
</evidence>
<protein>
    <recommendedName>
        <fullName evidence="6">Thioredoxin</fullName>
    </recommendedName>
</protein>
<keyword evidence="2" id="KW-0813">Transport</keyword>
<keyword evidence="9" id="KW-1185">Reference proteome</keyword>
<comment type="similarity">
    <text evidence="1">Belongs to the thioredoxin family.</text>
</comment>
<evidence type="ECO:0000256" key="4">
    <source>
        <dbReference type="ARBA" id="ARBA00023157"/>
    </source>
</evidence>
<keyword evidence="3" id="KW-0249">Electron transport</keyword>
<dbReference type="SUPFAM" id="SSF48452">
    <property type="entry name" value="TPR-like"/>
    <property type="match status" value="1"/>
</dbReference>
<dbReference type="GO" id="GO:0015035">
    <property type="term" value="F:protein-disulfide reductase activity"/>
    <property type="evidence" value="ECO:0007669"/>
    <property type="project" value="UniProtKB-UniRule"/>
</dbReference>
<dbReference type="OrthoDB" id="9790390at2"/>
<accession>A0A1R0FAR4</accession>
<dbReference type="InterPro" id="IPR013766">
    <property type="entry name" value="Thioredoxin_domain"/>
</dbReference>
<dbReference type="EMBL" id="LXYT01000001">
    <property type="protein sequence ID" value="OLY44008.1"/>
    <property type="molecule type" value="Genomic_DNA"/>
</dbReference>
<dbReference type="AlphaFoldDB" id="A0A1R0FAR4"/>
<evidence type="ECO:0000256" key="3">
    <source>
        <dbReference type="ARBA" id="ARBA00022982"/>
    </source>
</evidence>
<dbReference type="Gene3D" id="3.40.30.10">
    <property type="entry name" value="Glutaredoxin"/>
    <property type="match status" value="1"/>
</dbReference>
<dbReference type="RefSeq" id="WP_075869187.1">
    <property type="nucleotide sequence ID" value="NZ_CALYQA010000007.1"/>
</dbReference>
<organism evidence="8 9">
    <name type="scientific">Bartonella apis</name>
    <dbReference type="NCBI Taxonomy" id="1686310"/>
    <lineage>
        <taxon>Bacteria</taxon>
        <taxon>Pseudomonadati</taxon>
        <taxon>Pseudomonadota</taxon>
        <taxon>Alphaproteobacteria</taxon>
        <taxon>Hyphomicrobiales</taxon>
        <taxon>Bartonellaceae</taxon>
        <taxon>Bartonella</taxon>
    </lineage>
</organism>
<reference evidence="8 9" key="1">
    <citation type="submission" date="2016-12" db="EMBL/GenBank/DDBJ databases">
        <title>Comparative genomics of Bartonella apis.</title>
        <authorList>
            <person name="Engel P."/>
        </authorList>
    </citation>
    <scope>NUCLEOTIDE SEQUENCE [LARGE SCALE GENOMIC DNA]</scope>
    <source>
        <strain evidence="8 9">PEB0149</strain>
    </source>
</reference>
<dbReference type="InterPro" id="IPR011990">
    <property type="entry name" value="TPR-like_helical_dom_sf"/>
</dbReference>
<sequence>MSDNPFAPQGGQMNANVNLANQTGGADNSVIKDTTTADFSKDVLVESKKQPVIVDFWATWCNPCKQLGPVLEKVVRQAKGAVKLVKLDIDKHPAIPGQMGIRSVPAVIAFVDGHPVDGFMGAVPESEVKKFVAKLTGNEKEAAIDEALETANELRKSGDVTGAATFYAQVLKQAPDNVTVIAAFADMLVEHNEIDQAKGILKAVPDAKKSDPAIRAVEAKIALKEETAKLGDPTALKKRIAENPKDYQAAYDLALVYNAENKRDDAADLLLGIMKADRAWNDDGARKQLLQFFEAWGAMDPATLTARRKLSSLLFS</sequence>
<evidence type="ECO:0000256" key="1">
    <source>
        <dbReference type="ARBA" id="ARBA00008987"/>
    </source>
</evidence>
<dbReference type="InterPro" id="IPR005746">
    <property type="entry name" value="Thioredoxin"/>
</dbReference>
<dbReference type="GO" id="GO:0005829">
    <property type="term" value="C:cytosol"/>
    <property type="evidence" value="ECO:0007669"/>
    <property type="project" value="TreeGrafter"/>
</dbReference>
<dbReference type="NCBIfam" id="TIGR01068">
    <property type="entry name" value="thioredoxin"/>
    <property type="match status" value="1"/>
</dbReference>
<dbReference type="GO" id="GO:0006950">
    <property type="term" value="P:response to stress"/>
    <property type="evidence" value="ECO:0007669"/>
    <property type="project" value="UniProtKB-ARBA"/>
</dbReference>
<evidence type="ECO:0000313" key="9">
    <source>
        <dbReference type="Proteomes" id="UP000187344"/>
    </source>
</evidence>
<dbReference type="PROSITE" id="PS51352">
    <property type="entry name" value="THIOREDOXIN_2"/>
    <property type="match status" value="1"/>
</dbReference>
<feature type="domain" description="Thioredoxin" evidence="7">
    <location>
        <begin position="8"/>
        <end position="137"/>
    </location>
</feature>
<dbReference type="SUPFAM" id="SSF52833">
    <property type="entry name" value="Thioredoxin-like"/>
    <property type="match status" value="1"/>
</dbReference>
<dbReference type="GO" id="GO:0045454">
    <property type="term" value="P:cell redox homeostasis"/>
    <property type="evidence" value="ECO:0007669"/>
    <property type="project" value="TreeGrafter"/>
</dbReference>
<dbReference type="InterPro" id="IPR036249">
    <property type="entry name" value="Thioredoxin-like_sf"/>
</dbReference>
<proteinExistence type="inferred from homology"/>
<gene>
    <name evidence="8" type="ORF">PEB0149_014600</name>
</gene>
<dbReference type="CDD" id="cd02956">
    <property type="entry name" value="ybbN"/>
    <property type="match status" value="1"/>
</dbReference>